<feature type="transmembrane region" description="Helical" evidence="1">
    <location>
        <begin position="108"/>
        <end position="129"/>
    </location>
</feature>
<gene>
    <name evidence="2" type="ORF">EHUX00137_LOCUS25631</name>
</gene>
<evidence type="ECO:0000256" key="1">
    <source>
        <dbReference type="SAM" id="Phobius"/>
    </source>
</evidence>
<feature type="transmembrane region" description="Helical" evidence="1">
    <location>
        <begin position="150"/>
        <end position="173"/>
    </location>
</feature>
<reference evidence="2" key="1">
    <citation type="submission" date="2021-01" db="EMBL/GenBank/DDBJ databases">
        <authorList>
            <person name="Corre E."/>
            <person name="Pelletier E."/>
            <person name="Niang G."/>
            <person name="Scheremetjew M."/>
            <person name="Finn R."/>
            <person name="Kale V."/>
            <person name="Holt S."/>
            <person name="Cochrane G."/>
            <person name="Meng A."/>
            <person name="Brown T."/>
            <person name="Cohen L."/>
        </authorList>
    </citation>
    <scope>NUCLEOTIDE SEQUENCE</scope>
    <source>
        <strain evidence="2">379</strain>
    </source>
</reference>
<feature type="transmembrane region" description="Helical" evidence="1">
    <location>
        <begin position="302"/>
        <end position="320"/>
    </location>
</feature>
<dbReference type="EMBL" id="HBIR01032949">
    <property type="protein sequence ID" value="CAE0562846.1"/>
    <property type="molecule type" value="Transcribed_RNA"/>
</dbReference>
<dbReference type="AlphaFoldDB" id="A0A7S3WK76"/>
<keyword evidence="1" id="KW-1133">Transmembrane helix</keyword>
<name>A0A7S3WK76_EMIHU</name>
<accession>A0A7S3WK76</accession>
<keyword evidence="1" id="KW-0812">Transmembrane</keyword>
<feature type="transmembrane region" description="Helical" evidence="1">
    <location>
        <begin position="209"/>
        <end position="226"/>
    </location>
</feature>
<keyword evidence="1" id="KW-0472">Membrane</keyword>
<feature type="transmembrane region" description="Helical" evidence="1">
    <location>
        <begin position="231"/>
        <end position="251"/>
    </location>
</feature>
<proteinExistence type="predicted"/>
<evidence type="ECO:0000313" key="2">
    <source>
        <dbReference type="EMBL" id="CAE0562846.1"/>
    </source>
</evidence>
<protein>
    <recommendedName>
        <fullName evidence="3">Transmembrane protein</fullName>
    </recommendedName>
</protein>
<organism evidence="2">
    <name type="scientific">Emiliania huxleyi</name>
    <name type="common">Coccolithophore</name>
    <name type="synonym">Pontosphaera huxleyi</name>
    <dbReference type="NCBI Taxonomy" id="2903"/>
    <lineage>
        <taxon>Eukaryota</taxon>
        <taxon>Haptista</taxon>
        <taxon>Haptophyta</taxon>
        <taxon>Prymnesiophyceae</taxon>
        <taxon>Isochrysidales</taxon>
        <taxon>Noelaerhabdaceae</taxon>
        <taxon>Emiliania</taxon>
    </lineage>
</organism>
<sequence>MLDVTSVDLTKPLSPAGAQLLRLALERHELTTRLGGAHPAAAERSYAYDPLWLAFHDRGVREAYGSAAREAARRNFIRVCAVGVPMSIVASVTNSIELYGPLFLLQPQYYAHCWQEVLSILFVVCLGVFASFSRPEWYRAVLARLRHLRISFSASSAYSLTVAVGVALVAVNIHRSTRRCHLDTSDAQVSFDCMLAVPELMLVPRFHEAISWFRLVLVLIAFIGCAMYVPWVLLAATQASATAFVMAAVFLHPSRFDEKPSLADSTAALANAPATLPPSTEYIEAWLQFGNAYFDAPNYLKVMWQQLFPCIAVITITYLISRERLLLFAAASIAAQQPAELRLGKGWSPSSRAPVCIGRRLQAQEMLQMPVTRK</sequence>
<feature type="transmembrane region" description="Helical" evidence="1">
    <location>
        <begin position="76"/>
        <end position="96"/>
    </location>
</feature>
<evidence type="ECO:0008006" key="3">
    <source>
        <dbReference type="Google" id="ProtNLM"/>
    </source>
</evidence>